<feature type="binding site" evidence="8">
    <location>
        <begin position="322"/>
        <end position="325"/>
    </location>
    <ligand>
        <name>ATP</name>
        <dbReference type="ChEBI" id="CHEBI:30616"/>
    </ligand>
</feature>
<feature type="binding site" evidence="7">
    <location>
        <position position="276"/>
    </location>
    <ligand>
        <name>L-serine</name>
        <dbReference type="ChEBI" id="CHEBI:33384"/>
    </ligand>
</feature>
<keyword evidence="9" id="KW-0175">Coiled coil</keyword>
<dbReference type="InterPro" id="IPR002314">
    <property type="entry name" value="aa-tRNA-synt_IIb"/>
</dbReference>
<dbReference type="Proteomes" id="UP000320333">
    <property type="component" value="Unassembled WGS sequence"/>
</dbReference>
<feature type="binding site" evidence="8">
    <location>
        <begin position="307"/>
        <end position="309"/>
    </location>
    <ligand>
        <name>ATP</name>
        <dbReference type="ChEBI" id="CHEBI:30616"/>
    </ligand>
</feature>
<comment type="caution">
    <text evidence="11">The sequence shown here is derived from an EMBL/GenBank/DDBJ whole genome shotgun (WGS) entry which is preliminary data.</text>
</comment>
<evidence type="ECO:0000313" key="12">
    <source>
        <dbReference type="Proteomes" id="UP000320333"/>
    </source>
</evidence>
<dbReference type="GO" id="GO:0005524">
    <property type="term" value="F:ATP binding"/>
    <property type="evidence" value="ECO:0007669"/>
    <property type="project" value="UniProtKB-KW"/>
</dbReference>
<evidence type="ECO:0000256" key="4">
    <source>
        <dbReference type="ARBA" id="ARBA00022840"/>
    </source>
</evidence>
<feature type="binding site" evidence="7">
    <location>
        <position position="329"/>
    </location>
    <ligand>
        <name>L-serine</name>
        <dbReference type="ChEBI" id="CHEBI:33384"/>
    </ligand>
</feature>
<dbReference type="SUPFAM" id="SSF46589">
    <property type="entry name" value="tRNA-binding arm"/>
    <property type="match status" value="1"/>
</dbReference>
<evidence type="ECO:0000256" key="6">
    <source>
        <dbReference type="ARBA" id="ARBA00031113"/>
    </source>
</evidence>
<gene>
    <name evidence="11" type="ORF">CcCBS67573_g09734</name>
</gene>
<evidence type="ECO:0000259" key="10">
    <source>
        <dbReference type="PROSITE" id="PS50862"/>
    </source>
</evidence>
<dbReference type="EC" id="6.1.1.11" evidence="1"/>
<dbReference type="PROSITE" id="PS50862">
    <property type="entry name" value="AA_TRNA_LIGASE_II"/>
    <property type="match status" value="1"/>
</dbReference>
<dbReference type="Gene3D" id="1.10.287.40">
    <property type="entry name" value="Serine-tRNA synthetase, tRNA binding domain"/>
    <property type="match status" value="1"/>
</dbReference>
<dbReference type="InterPro" id="IPR006195">
    <property type="entry name" value="aa-tRNA-synth_II"/>
</dbReference>
<feature type="domain" description="Aminoacyl-transfer RNA synthetases class-II family profile" evidence="10">
    <location>
        <begin position="215"/>
        <end position="479"/>
    </location>
</feature>
<sequence length="504" mass="55667">MRRLTTNAATKAVTSQRSFNAHLDYKRMRARVVEMTENMRNRNLKGAETAPTTVADLYDRRNALDHSASNLRKDRNLLSSEMARLAKQKDTALLAEMKGKALALKSEISAHEAEITSLDAQLFEEARHLPNDTCPTVPIGPEDKAEVLDIVGTQPAAQEGLAPDQFKSHVDLCTLHSIADFTRASKVSGSGFYFLKNFGALMELALSRYAIDTCIQEHGFTPICPPDVIRHEVLEACGFSPRANVQDPQTYFLSTHLDADHLKAGYDPLRLCLAATAEFPLAAMHAGEVFKPSELPVKYVGLGRAFRAEGLAGGVNRGLYRVHQFSKVEMFGIVAGGEGGLERSLNMMEEFKDIQKSLFEGLEICFRILNMPTEELGAPAYKKYDMEAWMPGRNSWGEISSTSNCTDYQSRRLNIRNFSSGGQTQASKSTDNTGSHSKNLDYVHTVNGTAAAIPRLIIALVETHQKANGDIHIPERLRPYILGGRVDTIKAGESFGEMMARLKK</sequence>
<dbReference type="Pfam" id="PF00587">
    <property type="entry name" value="tRNA-synt_2b"/>
    <property type="match status" value="1"/>
</dbReference>
<dbReference type="InterPro" id="IPR002317">
    <property type="entry name" value="Ser-tRNA-ligase_type_1"/>
</dbReference>
<keyword evidence="12" id="KW-1185">Reference proteome</keyword>
<dbReference type="EMBL" id="QEAP01000965">
    <property type="protein sequence ID" value="TPX53245.1"/>
    <property type="molecule type" value="Genomic_DNA"/>
</dbReference>
<protein>
    <recommendedName>
        <fullName evidence="1">serine--tRNA ligase</fullName>
        <ecNumber evidence="1">6.1.1.11</ecNumber>
    </recommendedName>
    <alternativeName>
        <fullName evidence="6">Seryl-tRNA synthetase</fullName>
    </alternativeName>
</protein>
<evidence type="ECO:0000256" key="1">
    <source>
        <dbReference type="ARBA" id="ARBA00012840"/>
    </source>
</evidence>
<dbReference type="UniPathway" id="UPA00906">
    <property type="reaction ID" value="UER00895"/>
</dbReference>
<evidence type="ECO:0000256" key="3">
    <source>
        <dbReference type="ARBA" id="ARBA00022741"/>
    </source>
</evidence>
<evidence type="ECO:0000313" key="11">
    <source>
        <dbReference type="EMBL" id="TPX53245.1"/>
    </source>
</evidence>
<dbReference type="GO" id="GO:0006434">
    <property type="term" value="P:seryl-tRNA aminoacylation"/>
    <property type="evidence" value="ECO:0007669"/>
    <property type="project" value="InterPro"/>
</dbReference>
<organism evidence="11 12">
    <name type="scientific">Chytriomyces confervae</name>
    <dbReference type="NCBI Taxonomy" id="246404"/>
    <lineage>
        <taxon>Eukaryota</taxon>
        <taxon>Fungi</taxon>
        <taxon>Fungi incertae sedis</taxon>
        <taxon>Chytridiomycota</taxon>
        <taxon>Chytridiomycota incertae sedis</taxon>
        <taxon>Chytridiomycetes</taxon>
        <taxon>Chytridiales</taxon>
        <taxon>Chytriomycetaceae</taxon>
        <taxon>Chytriomyces</taxon>
    </lineage>
</organism>
<keyword evidence="4 8" id="KW-0067">ATP-binding</keyword>
<dbReference type="InterPro" id="IPR042103">
    <property type="entry name" value="SerRS_1_N_sf"/>
</dbReference>
<evidence type="ECO:0000256" key="2">
    <source>
        <dbReference type="ARBA" id="ARBA00022598"/>
    </source>
</evidence>
<dbReference type="AlphaFoldDB" id="A0A507DPT3"/>
<keyword evidence="5" id="KW-0030">Aminoacyl-tRNA synthetase</keyword>
<dbReference type="GO" id="GO:0004828">
    <property type="term" value="F:serine-tRNA ligase activity"/>
    <property type="evidence" value="ECO:0007669"/>
    <property type="project" value="UniProtKB-EC"/>
</dbReference>
<proteinExistence type="predicted"/>
<dbReference type="PANTHER" id="PTHR11778">
    <property type="entry name" value="SERYL-TRNA SYNTHETASE"/>
    <property type="match status" value="1"/>
</dbReference>
<feature type="binding site" evidence="8">
    <location>
        <begin position="398"/>
        <end position="401"/>
    </location>
    <ligand>
        <name>ATP</name>
        <dbReference type="ChEBI" id="CHEBI:30616"/>
    </ligand>
</feature>
<name>A0A507DPT3_9FUNG</name>
<feature type="site" description="Important for serine binding" evidence="7">
    <location>
        <position position="449"/>
    </location>
</feature>
<dbReference type="Gene3D" id="3.30.930.10">
    <property type="entry name" value="Bira Bifunctional Protein, Domain 2"/>
    <property type="match status" value="1"/>
</dbReference>
<dbReference type="NCBIfam" id="TIGR00414">
    <property type="entry name" value="serS"/>
    <property type="match status" value="1"/>
</dbReference>
<feature type="binding site" evidence="7">
    <location>
        <position position="447"/>
    </location>
    <ligand>
        <name>L-serine</name>
        <dbReference type="ChEBI" id="CHEBI:33384"/>
    </ligand>
</feature>
<dbReference type="Pfam" id="PF02403">
    <property type="entry name" value="Seryl_tRNA_N"/>
    <property type="match status" value="1"/>
</dbReference>
<dbReference type="STRING" id="246404.A0A507DPT3"/>
<dbReference type="SUPFAM" id="SSF55681">
    <property type="entry name" value="Class II aaRS and biotin synthetases"/>
    <property type="match status" value="1"/>
</dbReference>
<dbReference type="PRINTS" id="PR00981">
    <property type="entry name" value="TRNASYNTHSER"/>
</dbReference>
<evidence type="ECO:0000256" key="8">
    <source>
        <dbReference type="PIRSR" id="PIRSR001529-2"/>
    </source>
</evidence>
<dbReference type="OrthoDB" id="10264585at2759"/>
<dbReference type="InterPro" id="IPR045864">
    <property type="entry name" value="aa-tRNA-synth_II/BPL/LPL"/>
</dbReference>
<evidence type="ECO:0000256" key="7">
    <source>
        <dbReference type="PIRSR" id="PIRSR001529-1"/>
    </source>
</evidence>
<evidence type="ECO:0000256" key="5">
    <source>
        <dbReference type="ARBA" id="ARBA00023146"/>
    </source>
</evidence>
<dbReference type="InterPro" id="IPR015866">
    <property type="entry name" value="Ser-tRNA-synth_1_N"/>
</dbReference>
<dbReference type="PIRSF" id="PIRSF001529">
    <property type="entry name" value="Ser-tRNA-synth_IIa"/>
    <property type="match status" value="1"/>
</dbReference>
<accession>A0A507DPT3</accession>
<keyword evidence="3" id="KW-0547">Nucleotide-binding</keyword>
<evidence type="ECO:0000256" key="9">
    <source>
        <dbReference type="SAM" id="Coils"/>
    </source>
</evidence>
<dbReference type="InterPro" id="IPR010978">
    <property type="entry name" value="tRNA-bd_arm"/>
</dbReference>
<keyword evidence="2 11" id="KW-0436">Ligase</keyword>
<feature type="binding site" evidence="7">
    <location>
        <position position="307"/>
    </location>
    <ligand>
        <name>L-serine</name>
        <dbReference type="ChEBI" id="CHEBI:33384"/>
    </ligand>
</feature>
<reference evidence="11 12" key="1">
    <citation type="journal article" date="2019" name="Sci. Rep.">
        <title>Comparative genomics of chytrid fungi reveal insights into the obligate biotrophic and pathogenic lifestyle of Synchytrium endobioticum.</title>
        <authorList>
            <person name="van de Vossenberg B.T.L.H."/>
            <person name="Warris S."/>
            <person name="Nguyen H.D.T."/>
            <person name="van Gent-Pelzer M.P.E."/>
            <person name="Joly D.L."/>
            <person name="van de Geest H.C."/>
            <person name="Bonants P.J.M."/>
            <person name="Smith D.S."/>
            <person name="Levesque C.A."/>
            <person name="van der Lee T.A.J."/>
        </authorList>
    </citation>
    <scope>NUCLEOTIDE SEQUENCE [LARGE SCALE GENOMIC DNA]</scope>
    <source>
        <strain evidence="11 12">CBS 675.73</strain>
    </source>
</reference>
<feature type="coiled-coil region" evidence="9">
    <location>
        <begin position="68"/>
        <end position="121"/>
    </location>
</feature>